<dbReference type="InterPro" id="IPR036116">
    <property type="entry name" value="FN3_sf"/>
</dbReference>
<dbReference type="AlphaFoldDB" id="A0A7K9X442"/>
<dbReference type="Gene3D" id="2.60.40.10">
    <property type="entry name" value="Immunoglobulins"/>
    <property type="match status" value="3"/>
</dbReference>
<dbReference type="InterPro" id="IPR013783">
    <property type="entry name" value="Ig-like_fold"/>
</dbReference>
<dbReference type="SUPFAM" id="SSF49265">
    <property type="entry name" value="Fibronectin type III"/>
    <property type="match status" value="1"/>
</dbReference>
<keyword evidence="8" id="KW-0675">Receptor</keyword>
<comment type="similarity">
    <text evidence="2">Belongs to the type I cytokine receptor family. Type 2 subfamily.</text>
</comment>
<feature type="non-terminal residue" evidence="12">
    <location>
        <position position="1"/>
    </location>
</feature>
<reference evidence="12 13" key="1">
    <citation type="submission" date="2019-09" db="EMBL/GenBank/DDBJ databases">
        <title>Bird 10,000 Genomes (B10K) Project - Family phase.</title>
        <authorList>
            <person name="Zhang G."/>
        </authorList>
    </citation>
    <scope>NUCLEOTIDE SEQUENCE [LARGE SCALE GENOMIC DNA]</scope>
    <source>
        <strain evidence="12">B10K-DU-001-60</strain>
        <tissue evidence="12">Muscle</tissue>
    </source>
</reference>
<feature type="non-terminal residue" evidence="12">
    <location>
        <position position="685"/>
    </location>
</feature>
<feature type="domain" description="Fibronectin type-III" evidence="11">
    <location>
        <begin position="400"/>
        <end position="494"/>
    </location>
</feature>
<keyword evidence="7" id="KW-0472">Membrane</keyword>
<proteinExistence type="inferred from homology"/>
<dbReference type="InterPro" id="IPR052672">
    <property type="entry name" value="Type1_Cytokine_Rcpt_Type2"/>
</dbReference>
<dbReference type="Pfam" id="PF00041">
    <property type="entry name" value="fn3"/>
    <property type="match status" value="1"/>
</dbReference>
<dbReference type="GO" id="GO:0005886">
    <property type="term" value="C:plasma membrane"/>
    <property type="evidence" value="ECO:0007669"/>
    <property type="project" value="UniProtKB-ARBA"/>
</dbReference>
<protein>
    <submittedName>
        <fullName evidence="12">I12R1 protein</fullName>
    </submittedName>
</protein>
<evidence type="ECO:0000256" key="9">
    <source>
        <dbReference type="ARBA" id="ARBA00023180"/>
    </source>
</evidence>
<comment type="caution">
    <text evidence="12">The sequence shown here is derived from an EMBL/GenBank/DDBJ whole genome shotgun (WGS) entry which is preliminary data.</text>
</comment>
<keyword evidence="5" id="KW-0677">Repeat</keyword>
<evidence type="ECO:0000256" key="10">
    <source>
        <dbReference type="SAM" id="MobiDB-lite"/>
    </source>
</evidence>
<sequence>LPSPAGAAAAPGLSCWKQCGSRRFLCSWPPHGPAGNTSYLLTLCYTMPRLCQRLRAGTRTTYTLKHHQVYVLTNATAWVEARWGDHVHRTPNITLYLDMAVKLDPPPDGMPFNKSGGWLRLQAPRPSCHRGSQPLQWEARFRRMGDHDWLQVKTSFARASSEHRDMTCALGGNSAFEVQLRHKLPHWSSFWSDWSSSIFIPEEILASPVLSYQLGKLGRDGQRVLRLAWQPAPKAQGHVTYTLHAHMLACRCPAPTEEDTVVLGTEVTAHNLTLSGAEYEILLTAANAAGTGPPRQLRVPAEQRADLSFKDINVTGSTMTAWWEAPSPGFIYCFEQQPLSEAPKRGVCIQRDFPAKSIHVERGRALEAPACYRLAVHGWALARGWSTFAVQHHYAGNASLVVPVHINASAGDATVILQWSPSLRAACPGVLAKYLICHAAKGENVTYAEADAAASHYTLQNVRPSTAYSVGVQEVTTENGGTCGTWWHFQTKALGPQGAAWKSNLKYLGISLGLPAVVAIYQLSRKRARRLFLPPLPKPVGSKAIQFSTGEMSQGQPRPGFVEPLERFSPAELLITELSPGKDTTDAGTRPSTPPPGPAAEEPVGCEKELPFTYHRQEVLSPVGFSPPGSTGCTGHPPSEEEEEGEEEEEKLHQPLVPIALLIFDKPVIIRDEEGWDPSLEKSVP</sequence>
<keyword evidence="6" id="KW-1133">Transmembrane helix</keyword>
<dbReference type="PANTHER" id="PTHR48423:SF1">
    <property type="entry name" value="INTERLEUKIN-27 RECEPTOR SUBUNIT ALPHA"/>
    <property type="match status" value="1"/>
</dbReference>
<dbReference type="InterPro" id="IPR003961">
    <property type="entry name" value="FN3_dom"/>
</dbReference>
<dbReference type="PROSITE" id="PS50853">
    <property type="entry name" value="FN3"/>
    <property type="match status" value="1"/>
</dbReference>
<dbReference type="EMBL" id="VWZZ01001713">
    <property type="protein sequence ID" value="NXI92127.1"/>
    <property type="molecule type" value="Genomic_DNA"/>
</dbReference>
<feature type="region of interest" description="Disordered" evidence="10">
    <location>
        <begin position="578"/>
        <end position="604"/>
    </location>
</feature>
<keyword evidence="3" id="KW-0812">Transmembrane</keyword>
<organism evidence="12 13">
    <name type="scientific">Psophia crepitans</name>
    <name type="common">common trumpeter</name>
    <dbReference type="NCBI Taxonomy" id="54359"/>
    <lineage>
        <taxon>Eukaryota</taxon>
        <taxon>Metazoa</taxon>
        <taxon>Chordata</taxon>
        <taxon>Craniata</taxon>
        <taxon>Vertebrata</taxon>
        <taxon>Euteleostomi</taxon>
        <taxon>Archelosauria</taxon>
        <taxon>Archosauria</taxon>
        <taxon>Dinosauria</taxon>
        <taxon>Saurischia</taxon>
        <taxon>Theropoda</taxon>
        <taxon>Coelurosauria</taxon>
        <taxon>Aves</taxon>
        <taxon>Neognathae</taxon>
        <taxon>Neoaves</taxon>
        <taxon>Gruiformes</taxon>
        <taxon>Psophiidae</taxon>
        <taxon>Psophia</taxon>
    </lineage>
</organism>
<evidence type="ECO:0000256" key="5">
    <source>
        <dbReference type="ARBA" id="ARBA00022737"/>
    </source>
</evidence>
<keyword evidence="13" id="KW-1185">Reference proteome</keyword>
<evidence type="ECO:0000256" key="6">
    <source>
        <dbReference type="ARBA" id="ARBA00022989"/>
    </source>
</evidence>
<evidence type="ECO:0000256" key="3">
    <source>
        <dbReference type="ARBA" id="ARBA00022692"/>
    </source>
</evidence>
<feature type="compositionally biased region" description="Acidic residues" evidence="10">
    <location>
        <begin position="640"/>
        <end position="649"/>
    </location>
</feature>
<accession>A0A7K9X442</accession>
<comment type="subcellular location">
    <subcellularLocation>
        <location evidence="1">Membrane</location>
        <topology evidence="1">Single-pass type I membrane protein</topology>
    </subcellularLocation>
</comment>
<evidence type="ECO:0000256" key="8">
    <source>
        <dbReference type="ARBA" id="ARBA00023170"/>
    </source>
</evidence>
<dbReference type="SMART" id="SM00060">
    <property type="entry name" value="FN3"/>
    <property type="match status" value="2"/>
</dbReference>
<keyword evidence="9" id="KW-0325">Glycoprotein</keyword>
<feature type="region of interest" description="Disordered" evidence="10">
    <location>
        <begin position="620"/>
        <end position="654"/>
    </location>
</feature>
<dbReference type="CDD" id="cd00063">
    <property type="entry name" value="FN3"/>
    <property type="match status" value="2"/>
</dbReference>
<evidence type="ECO:0000256" key="4">
    <source>
        <dbReference type="ARBA" id="ARBA00022729"/>
    </source>
</evidence>
<dbReference type="PANTHER" id="PTHR48423">
    <property type="entry name" value="INTERLEUKIN-27 RECEPTOR SUBUNIT ALPHA"/>
    <property type="match status" value="1"/>
</dbReference>
<name>A0A7K9X442_9GRUI</name>
<keyword evidence="4" id="KW-0732">Signal</keyword>
<evidence type="ECO:0000256" key="2">
    <source>
        <dbReference type="ARBA" id="ARBA00008921"/>
    </source>
</evidence>
<evidence type="ECO:0000313" key="13">
    <source>
        <dbReference type="Proteomes" id="UP000587472"/>
    </source>
</evidence>
<evidence type="ECO:0000259" key="11">
    <source>
        <dbReference type="PROSITE" id="PS50853"/>
    </source>
</evidence>
<evidence type="ECO:0000256" key="7">
    <source>
        <dbReference type="ARBA" id="ARBA00023136"/>
    </source>
</evidence>
<evidence type="ECO:0000313" key="12">
    <source>
        <dbReference type="EMBL" id="NXI92127.1"/>
    </source>
</evidence>
<dbReference type="Proteomes" id="UP000587472">
    <property type="component" value="Unassembled WGS sequence"/>
</dbReference>
<gene>
    <name evidence="12" type="primary">Il12rb1</name>
    <name evidence="12" type="ORF">PSOCRE_R02847</name>
</gene>
<evidence type="ECO:0000256" key="1">
    <source>
        <dbReference type="ARBA" id="ARBA00004479"/>
    </source>
</evidence>